<evidence type="ECO:0000259" key="2">
    <source>
        <dbReference type="Pfam" id="PF03372"/>
    </source>
</evidence>
<evidence type="ECO:0000313" key="3">
    <source>
        <dbReference type="EMBL" id="UWZ40477.1"/>
    </source>
</evidence>
<dbReference type="EMBL" id="CP073721">
    <property type="protein sequence ID" value="UWZ40477.1"/>
    <property type="molecule type" value="Genomic_DNA"/>
</dbReference>
<keyword evidence="1" id="KW-1133">Transmembrane helix</keyword>
<dbReference type="SUPFAM" id="SSF56219">
    <property type="entry name" value="DNase I-like"/>
    <property type="match status" value="1"/>
</dbReference>
<feature type="transmembrane region" description="Helical" evidence="1">
    <location>
        <begin position="31"/>
        <end position="50"/>
    </location>
</feature>
<keyword evidence="4" id="KW-1185">Reference proteome</keyword>
<keyword evidence="3" id="KW-0255">Endonuclease</keyword>
<protein>
    <submittedName>
        <fullName evidence="3">Endonuclease/exonuclease/phosphatase family protein</fullName>
    </submittedName>
</protein>
<feature type="domain" description="Endonuclease/exonuclease/phosphatase" evidence="2">
    <location>
        <begin position="93"/>
        <end position="307"/>
    </location>
</feature>
<sequence length="318" mass="32716">MLWWVIAVLVAGFTLVRLTGAERGTPLVQLLAYTPYAAVAALVAGAAAALGGARVPAAVCLAGGAALAAVVAPRLVPGRRAGAGGAGVRLRVMTANLLYDRGDVQALLEQAKVDDVDVLALQELSRGALEELDRAGVGGLLPFRSAHPTSRGFGSAVFSRHPIASDPGHEPVRRLSSGARQAVATVLVPGAGPVLVESAHPCAPHPGRTGGWARDLATQPPAGSGAAPRVLLGDFNATLDHGPLRRLLRTGYRDAAAGRGRGLLPTWPLRGAARLLRLLPVTIDHVLVDQRIGVCAVATRITPGSDHRAVVAELTIPT</sequence>
<feature type="transmembrane region" description="Helical" evidence="1">
    <location>
        <begin position="57"/>
        <end position="76"/>
    </location>
</feature>
<proteinExistence type="predicted"/>
<reference evidence="3" key="1">
    <citation type="submission" date="2021-04" db="EMBL/GenBank/DDBJ databases">
        <title>Biosynthetic gene clusters of Dactylosporangioum roseum.</title>
        <authorList>
            <person name="Hartkoorn R.C."/>
            <person name="Beaudoing E."/>
            <person name="Hot D."/>
            <person name="Moureu S."/>
        </authorList>
    </citation>
    <scope>NUCLEOTIDE SEQUENCE</scope>
    <source>
        <strain evidence="3">NRRL B-16295</strain>
    </source>
</reference>
<organism evidence="3 4">
    <name type="scientific">Dactylosporangium roseum</name>
    <dbReference type="NCBI Taxonomy" id="47989"/>
    <lineage>
        <taxon>Bacteria</taxon>
        <taxon>Bacillati</taxon>
        <taxon>Actinomycetota</taxon>
        <taxon>Actinomycetes</taxon>
        <taxon>Micromonosporales</taxon>
        <taxon>Micromonosporaceae</taxon>
        <taxon>Dactylosporangium</taxon>
    </lineage>
</organism>
<dbReference type="InterPro" id="IPR005135">
    <property type="entry name" value="Endo/exonuclease/phosphatase"/>
</dbReference>
<dbReference type="Pfam" id="PF03372">
    <property type="entry name" value="Exo_endo_phos"/>
    <property type="match status" value="1"/>
</dbReference>
<keyword evidence="3" id="KW-0378">Hydrolase</keyword>
<name>A0ABY5ZGB2_9ACTN</name>
<dbReference type="InterPro" id="IPR036691">
    <property type="entry name" value="Endo/exonu/phosph_ase_sf"/>
</dbReference>
<accession>A0ABY5ZGB2</accession>
<gene>
    <name evidence="3" type="ORF">Drose_20120</name>
</gene>
<dbReference type="GO" id="GO:0004519">
    <property type="term" value="F:endonuclease activity"/>
    <property type="evidence" value="ECO:0007669"/>
    <property type="project" value="UniProtKB-KW"/>
</dbReference>
<keyword evidence="1" id="KW-0812">Transmembrane</keyword>
<dbReference type="Proteomes" id="UP001058271">
    <property type="component" value="Chromosome"/>
</dbReference>
<keyword evidence="1" id="KW-0472">Membrane</keyword>
<keyword evidence="3" id="KW-0540">Nuclease</keyword>
<evidence type="ECO:0000313" key="4">
    <source>
        <dbReference type="Proteomes" id="UP001058271"/>
    </source>
</evidence>
<dbReference type="Gene3D" id="3.60.10.10">
    <property type="entry name" value="Endonuclease/exonuclease/phosphatase"/>
    <property type="match status" value="1"/>
</dbReference>
<evidence type="ECO:0000256" key="1">
    <source>
        <dbReference type="SAM" id="Phobius"/>
    </source>
</evidence>